<sequence>MALPPLHSTAPFSSNRICSRRWCTCLRRCSPCAWRWPAGRHLGGATVGGGQEHAGGMATV</sequence>
<organism evidence="1">
    <name type="scientific">Arundo donax</name>
    <name type="common">Giant reed</name>
    <name type="synonym">Donax arundinaceus</name>
    <dbReference type="NCBI Taxonomy" id="35708"/>
    <lineage>
        <taxon>Eukaryota</taxon>
        <taxon>Viridiplantae</taxon>
        <taxon>Streptophyta</taxon>
        <taxon>Embryophyta</taxon>
        <taxon>Tracheophyta</taxon>
        <taxon>Spermatophyta</taxon>
        <taxon>Magnoliopsida</taxon>
        <taxon>Liliopsida</taxon>
        <taxon>Poales</taxon>
        <taxon>Poaceae</taxon>
        <taxon>PACMAD clade</taxon>
        <taxon>Arundinoideae</taxon>
        <taxon>Arundineae</taxon>
        <taxon>Arundo</taxon>
    </lineage>
</organism>
<evidence type="ECO:0000313" key="1">
    <source>
        <dbReference type="EMBL" id="JAD24658.1"/>
    </source>
</evidence>
<accession>A0A0A8YFX3</accession>
<reference evidence="1" key="2">
    <citation type="journal article" date="2015" name="Data Brief">
        <title>Shoot transcriptome of the giant reed, Arundo donax.</title>
        <authorList>
            <person name="Barrero R.A."/>
            <person name="Guerrero F.D."/>
            <person name="Moolhuijzen P."/>
            <person name="Goolsby J.A."/>
            <person name="Tidwell J."/>
            <person name="Bellgard S.E."/>
            <person name="Bellgard M.I."/>
        </authorList>
    </citation>
    <scope>NUCLEOTIDE SEQUENCE</scope>
    <source>
        <tissue evidence="1">Shoot tissue taken approximately 20 cm above the soil surface</tissue>
    </source>
</reference>
<dbReference type="AlphaFoldDB" id="A0A0A8YFX3"/>
<dbReference type="EMBL" id="GBRH01273237">
    <property type="protein sequence ID" value="JAD24658.1"/>
    <property type="molecule type" value="Transcribed_RNA"/>
</dbReference>
<reference evidence="1" key="1">
    <citation type="submission" date="2014-09" db="EMBL/GenBank/DDBJ databases">
        <authorList>
            <person name="Magalhaes I.L.F."/>
            <person name="Oliveira U."/>
            <person name="Santos F.R."/>
            <person name="Vidigal T.H.D.A."/>
            <person name="Brescovit A.D."/>
            <person name="Santos A.J."/>
        </authorList>
    </citation>
    <scope>NUCLEOTIDE SEQUENCE</scope>
    <source>
        <tissue evidence="1">Shoot tissue taken approximately 20 cm above the soil surface</tissue>
    </source>
</reference>
<name>A0A0A8YFX3_ARUDO</name>
<protein>
    <submittedName>
        <fullName evidence="1">Uncharacterized protein</fullName>
    </submittedName>
</protein>
<proteinExistence type="predicted"/>